<dbReference type="PANTHER" id="PTHR43674">
    <property type="entry name" value="NITRILASE C965.09-RELATED"/>
    <property type="match status" value="1"/>
</dbReference>
<dbReference type="RefSeq" id="WP_134113037.1">
    <property type="nucleotide sequence ID" value="NZ_SOBG01000004.1"/>
</dbReference>
<evidence type="ECO:0000313" key="3">
    <source>
        <dbReference type="EMBL" id="TDT70602.1"/>
    </source>
</evidence>
<dbReference type="PANTHER" id="PTHR43674:SF2">
    <property type="entry name" value="BETA-UREIDOPROPIONASE"/>
    <property type="match status" value="1"/>
</dbReference>
<dbReference type="InterPro" id="IPR050345">
    <property type="entry name" value="Aliph_Amidase/BUP"/>
</dbReference>
<reference evidence="3 4" key="1">
    <citation type="submission" date="2019-03" db="EMBL/GenBank/DDBJ databases">
        <title>Genomic Encyclopedia of Type Strains, Phase IV (KMG-IV): sequencing the most valuable type-strain genomes for metagenomic binning, comparative biology and taxonomic classification.</title>
        <authorList>
            <person name="Goeker M."/>
        </authorList>
    </citation>
    <scope>NUCLEOTIDE SEQUENCE [LARGE SCALE GENOMIC DNA]</scope>
    <source>
        <strain evidence="3 4">DSM 100055</strain>
    </source>
</reference>
<dbReference type="GO" id="GO:0033388">
    <property type="term" value="P:putrescine biosynthetic process from arginine"/>
    <property type="evidence" value="ECO:0007669"/>
    <property type="project" value="TreeGrafter"/>
</dbReference>
<dbReference type="InterPro" id="IPR036526">
    <property type="entry name" value="C-N_Hydrolase_sf"/>
</dbReference>
<keyword evidence="1" id="KW-0378">Hydrolase</keyword>
<evidence type="ECO:0000259" key="2">
    <source>
        <dbReference type="PROSITE" id="PS50263"/>
    </source>
</evidence>
<dbReference type="GO" id="GO:0050126">
    <property type="term" value="F:N-carbamoylputrescine amidase activity"/>
    <property type="evidence" value="ECO:0007669"/>
    <property type="project" value="TreeGrafter"/>
</dbReference>
<dbReference type="EMBL" id="SOBG01000004">
    <property type="protein sequence ID" value="TDT70602.1"/>
    <property type="molecule type" value="Genomic_DNA"/>
</dbReference>
<dbReference type="PROSITE" id="PS50263">
    <property type="entry name" value="CN_HYDROLASE"/>
    <property type="match status" value="1"/>
</dbReference>
<proteinExistence type="predicted"/>
<dbReference type="CDD" id="cd07586">
    <property type="entry name" value="nitrilase_8"/>
    <property type="match status" value="1"/>
</dbReference>
<dbReference type="SUPFAM" id="SSF56317">
    <property type="entry name" value="Carbon-nitrogen hydrolase"/>
    <property type="match status" value="1"/>
</dbReference>
<protein>
    <submittedName>
        <fullName evidence="3">Amidohydrolase</fullName>
    </submittedName>
</protein>
<accession>A0AA46DYV6</accession>
<gene>
    <name evidence="3" type="ORF">EV215_1153</name>
</gene>
<evidence type="ECO:0000313" key="4">
    <source>
        <dbReference type="Proteomes" id="UP000294678"/>
    </source>
</evidence>
<comment type="caution">
    <text evidence="3">The sequence shown here is derived from an EMBL/GenBank/DDBJ whole genome shotgun (WGS) entry which is preliminary data.</text>
</comment>
<dbReference type="Proteomes" id="UP000294678">
    <property type="component" value="Unassembled WGS sequence"/>
</dbReference>
<dbReference type="AlphaFoldDB" id="A0AA46DYV6"/>
<keyword evidence="4" id="KW-1185">Reference proteome</keyword>
<dbReference type="Pfam" id="PF00795">
    <property type="entry name" value="CN_hydrolase"/>
    <property type="match status" value="1"/>
</dbReference>
<organism evidence="3 4">
    <name type="scientific">Hypnocyclicus thermotrophus</name>
    <dbReference type="NCBI Taxonomy" id="1627895"/>
    <lineage>
        <taxon>Bacteria</taxon>
        <taxon>Fusobacteriati</taxon>
        <taxon>Fusobacteriota</taxon>
        <taxon>Fusobacteriia</taxon>
        <taxon>Fusobacteriales</taxon>
        <taxon>Fusobacteriaceae</taxon>
        <taxon>Hypnocyclicus</taxon>
    </lineage>
</organism>
<dbReference type="InterPro" id="IPR003010">
    <property type="entry name" value="C-N_Hydrolase"/>
</dbReference>
<dbReference type="Gene3D" id="3.60.110.10">
    <property type="entry name" value="Carbon-nitrogen hydrolase"/>
    <property type="match status" value="1"/>
</dbReference>
<name>A0AA46DYV6_9FUSO</name>
<feature type="domain" description="CN hydrolase" evidence="2">
    <location>
        <begin position="3"/>
        <end position="259"/>
    </location>
</feature>
<evidence type="ECO:0000256" key="1">
    <source>
        <dbReference type="ARBA" id="ARBA00022801"/>
    </source>
</evidence>
<sequence length="282" mass="33032">MKLKVALAQIKPYLGDVEKNLEILQENIEKAISKKADIIVFPELSLTGYFLKDMVPVVAKWVEDGEIPKILLEYSKKISIIFGGVEETKEHNFYNSAFYLEDGKLIHTHRKVYLPTYGMFDEYRYFSRGDKIRAFDTKFGRIGMLICEDAWHGSTMYILNQDKADYIFVLANSPSREYQNEQPANILTWENMLKTYADMFNSYVVFSHRVGYEDGINFAGNSMVIDPFGKVENKLNDFEIDFKVIELEKEKIRRARIYTPTQKDEDIHLTIRELNRITQERK</sequence>